<evidence type="ECO:0000259" key="6">
    <source>
        <dbReference type="PROSITE" id="PS50983"/>
    </source>
</evidence>
<keyword evidence="4 5" id="KW-0732">Signal</keyword>
<dbReference type="PANTHER" id="PTHR30532">
    <property type="entry name" value="IRON III DICITRATE-BINDING PERIPLASMIC PROTEIN"/>
    <property type="match status" value="1"/>
</dbReference>
<dbReference type="RefSeq" id="WP_104032918.1">
    <property type="nucleotide sequence ID" value="NZ_JANSGW010000016.1"/>
</dbReference>
<evidence type="ECO:0000256" key="4">
    <source>
        <dbReference type="ARBA" id="ARBA00022729"/>
    </source>
</evidence>
<evidence type="ECO:0000313" key="8">
    <source>
        <dbReference type="EMBL" id="PPA93300.1"/>
    </source>
</evidence>
<evidence type="ECO:0000256" key="1">
    <source>
        <dbReference type="ARBA" id="ARBA00004196"/>
    </source>
</evidence>
<dbReference type="PANTHER" id="PTHR30532:SF26">
    <property type="entry name" value="IRON(3+)-HYDROXAMATE-BINDING PROTEIN FHUD"/>
    <property type="match status" value="1"/>
</dbReference>
<reference evidence="8 9" key="1">
    <citation type="submission" date="2018-02" db="EMBL/GenBank/DDBJ databases">
        <title>Comparative analysis of genomes of three Brevibacillus laterosporus strains producers of potent antimicrobials isolated from silage.</title>
        <authorList>
            <person name="Kojic M."/>
            <person name="Miljkovic M."/>
            <person name="Studholme D."/>
            <person name="Filipic B."/>
        </authorList>
    </citation>
    <scope>NUCLEOTIDE SEQUENCE [LARGE SCALE GENOMIC DNA]</scope>
    <source>
        <strain evidence="8 9">BGSP11</strain>
    </source>
</reference>
<dbReference type="SUPFAM" id="SSF53807">
    <property type="entry name" value="Helical backbone' metal receptor"/>
    <property type="match status" value="1"/>
</dbReference>
<dbReference type="GO" id="GO:0030288">
    <property type="term" value="C:outer membrane-bounded periplasmic space"/>
    <property type="evidence" value="ECO:0007669"/>
    <property type="project" value="TreeGrafter"/>
</dbReference>
<dbReference type="GO" id="GO:1901678">
    <property type="term" value="P:iron coordination entity transport"/>
    <property type="evidence" value="ECO:0007669"/>
    <property type="project" value="UniProtKB-ARBA"/>
</dbReference>
<sequence length="328" mass="36595">MNLLKRIRTKGGIFLLFALVLSACGNNASPIEQKETTQEKQAETRIYKTEKGDITIPAHPQRVVVGVQDYVGDVLALGIKPVGAAGWVFDTPYYKGHLDGVVKVGDKQGVSMETIIGLKPDLILTYQEESYEQLSKIASTVFIPYGKSTYRDRLIEMGKILNKEAEAKDWLSTFDKKIAEKKKELFQKVNPNEQVAIVEISDKDIFIYGKTYGRGGDILYDELGLHAPAKVEADVFETGWAKVSLEAIPDYLTEADHIFLGVRNTSVGTTSDTGASKKRVVETTIWKNLPSVKSGHIYEYDVQSMYFKDAMALNNQLDQIVNNLMSKK</sequence>
<comment type="similarity">
    <text evidence="2">Belongs to the bacterial solute-binding protein 8 family.</text>
</comment>
<dbReference type="Proteomes" id="UP000239759">
    <property type="component" value="Unassembled WGS sequence"/>
</dbReference>
<feature type="signal peptide" evidence="5">
    <location>
        <begin position="1"/>
        <end position="28"/>
    </location>
</feature>
<dbReference type="PROSITE" id="PS50983">
    <property type="entry name" value="FE_B12_PBP"/>
    <property type="match status" value="1"/>
</dbReference>
<dbReference type="EMBL" id="PRKQ01000027">
    <property type="protein sequence ID" value="PPA93300.1"/>
    <property type="molecule type" value="Genomic_DNA"/>
</dbReference>
<gene>
    <name evidence="8" type="ORF">C4A77_18960</name>
    <name evidence="7" type="ORF">O0554_13460</name>
</gene>
<dbReference type="InterPro" id="IPR002491">
    <property type="entry name" value="ABC_transptr_periplasmic_BD"/>
</dbReference>
<protein>
    <submittedName>
        <fullName evidence="8">Ferrichrome ABC transporter substrate-binding protein</fullName>
    </submittedName>
    <submittedName>
        <fullName evidence="7">Iron-hydroxamate ABC transporter substrate-binding protein</fullName>
    </submittedName>
</protein>
<evidence type="ECO:0000313" key="9">
    <source>
        <dbReference type="Proteomes" id="UP000239759"/>
    </source>
</evidence>
<feature type="domain" description="Fe/B12 periplasmic-binding" evidence="6">
    <location>
        <begin position="62"/>
        <end position="328"/>
    </location>
</feature>
<dbReference type="EMBL" id="JAPTNE010000016">
    <property type="protein sequence ID" value="MCZ0807906.1"/>
    <property type="molecule type" value="Genomic_DNA"/>
</dbReference>
<dbReference type="PROSITE" id="PS51257">
    <property type="entry name" value="PROKAR_LIPOPROTEIN"/>
    <property type="match status" value="1"/>
</dbReference>
<evidence type="ECO:0000256" key="2">
    <source>
        <dbReference type="ARBA" id="ARBA00008814"/>
    </source>
</evidence>
<evidence type="ECO:0000256" key="5">
    <source>
        <dbReference type="SAM" id="SignalP"/>
    </source>
</evidence>
<reference evidence="7" key="2">
    <citation type="submission" date="2022-09" db="EMBL/GenBank/DDBJ databases">
        <title>Genome analysis and characterization of larvicidal activity of Brevibacillus strains.</title>
        <authorList>
            <person name="Patrusheva E.V."/>
            <person name="Izotova A.O."/>
            <person name="Toshchakov S.V."/>
            <person name="Sineoky S.P."/>
        </authorList>
    </citation>
    <scope>NUCLEOTIDE SEQUENCE</scope>
    <source>
        <strain evidence="7">VKPM_B-13247</strain>
    </source>
</reference>
<accession>A0AAP8U401</accession>
<dbReference type="Proteomes" id="UP001077662">
    <property type="component" value="Unassembled WGS sequence"/>
</dbReference>
<name>A0AAP8U401_BRELA</name>
<dbReference type="Gene3D" id="3.40.50.1980">
    <property type="entry name" value="Nitrogenase molybdenum iron protein domain"/>
    <property type="match status" value="2"/>
</dbReference>
<feature type="chain" id="PRO_5042799089" evidence="5">
    <location>
        <begin position="29"/>
        <end position="328"/>
    </location>
</feature>
<dbReference type="Pfam" id="PF01497">
    <property type="entry name" value="Peripla_BP_2"/>
    <property type="match status" value="1"/>
</dbReference>
<dbReference type="AlphaFoldDB" id="A0AAP8U401"/>
<proteinExistence type="inferred from homology"/>
<organism evidence="8 9">
    <name type="scientific">Brevibacillus laterosporus</name>
    <name type="common">Bacillus laterosporus</name>
    <dbReference type="NCBI Taxonomy" id="1465"/>
    <lineage>
        <taxon>Bacteria</taxon>
        <taxon>Bacillati</taxon>
        <taxon>Bacillota</taxon>
        <taxon>Bacilli</taxon>
        <taxon>Bacillales</taxon>
        <taxon>Paenibacillaceae</taxon>
        <taxon>Brevibacillus</taxon>
    </lineage>
</organism>
<evidence type="ECO:0000313" key="7">
    <source>
        <dbReference type="EMBL" id="MCZ0807906.1"/>
    </source>
</evidence>
<comment type="caution">
    <text evidence="8">The sequence shown here is derived from an EMBL/GenBank/DDBJ whole genome shotgun (WGS) entry which is preliminary data.</text>
</comment>
<comment type="subcellular location">
    <subcellularLocation>
        <location evidence="1">Cell envelope</location>
    </subcellularLocation>
</comment>
<dbReference type="CDD" id="cd01138">
    <property type="entry name" value="FeuA"/>
    <property type="match status" value="1"/>
</dbReference>
<dbReference type="InterPro" id="IPR051313">
    <property type="entry name" value="Bact_iron-sidero_bind"/>
</dbReference>
<keyword evidence="3" id="KW-0813">Transport</keyword>
<evidence type="ECO:0000256" key="3">
    <source>
        <dbReference type="ARBA" id="ARBA00022448"/>
    </source>
</evidence>